<dbReference type="Gramene" id="RZC54240">
    <property type="protein sequence ID" value="RZC54240"/>
    <property type="gene ID" value="C5167_013094"/>
</dbReference>
<dbReference type="OMA" id="RRICPIW"/>
<evidence type="ECO:0000256" key="6">
    <source>
        <dbReference type="SAM" id="MobiDB-lite"/>
    </source>
</evidence>
<dbReference type="InterPro" id="IPR017907">
    <property type="entry name" value="Znf_RING_CS"/>
</dbReference>
<protein>
    <recommendedName>
        <fullName evidence="7">RING-type domain-containing protein</fullName>
    </recommendedName>
</protein>
<dbReference type="Pfam" id="PF13923">
    <property type="entry name" value="zf-C3HC4_2"/>
    <property type="match status" value="1"/>
</dbReference>
<dbReference type="SMART" id="SM00184">
    <property type="entry name" value="RING"/>
    <property type="match status" value="1"/>
</dbReference>
<evidence type="ECO:0000256" key="3">
    <source>
        <dbReference type="ARBA" id="ARBA00022833"/>
    </source>
</evidence>
<evidence type="ECO:0000259" key="7">
    <source>
        <dbReference type="PROSITE" id="PS50089"/>
    </source>
</evidence>
<evidence type="ECO:0000313" key="8">
    <source>
        <dbReference type="EMBL" id="RZC54240.1"/>
    </source>
</evidence>
<dbReference type="PANTHER" id="PTHR46293">
    <property type="entry name" value="E3 UBIQUITIN PROTEIN LIGASE DRIP1"/>
    <property type="match status" value="1"/>
</dbReference>
<feature type="domain" description="RING-type" evidence="7">
    <location>
        <begin position="19"/>
        <end position="58"/>
    </location>
</feature>
<reference evidence="8 9" key="1">
    <citation type="journal article" date="2018" name="Science">
        <title>The opium poppy genome and morphinan production.</title>
        <authorList>
            <person name="Guo L."/>
            <person name="Winzer T."/>
            <person name="Yang X."/>
            <person name="Li Y."/>
            <person name="Ning Z."/>
            <person name="He Z."/>
            <person name="Teodor R."/>
            <person name="Lu Y."/>
            <person name="Bowser T.A."/>
            <person name="Graham I.A."/>
            <person name="Ye K."/>
        </authorList>
    </citation>
    <scope>NUCLEOTIDE SEQUENCE [LARGE SCALE GENOMIC DNA]</scope>
    <source>
        <strain evidence="9">cv. HN1</strain>
        <tissue evidence="8">Leaves</tissue>
    </source>
</reference>
<dbReference type="PROSITE" id="PS00518">
    <property type="entry name" value="ZF_RING_1"/>
    <property type="match status" value="1"/>
</dbReference>
<feature type="compositionally biased region" description="Polar residues" evidence="6">
    <location>
        <begin position="176"/>
        <end position="195"/>
    </location>
</feature>
<dbReference type="InterPro" id="IPR044807">
    <property type="entry name" value="DRIP1-like"/>
</dbReference>
<sequence>MMSGVLKVRKETLAACMTCPLCSKLLKEATTVSECLHTFCRKCIYKKLTDEDYCPVCNIYLGCAPEEKLRPDHNLQDLRAKIFPFKRRKVIAPGATPPTIPLPVRRKERSLSSLVSTPRVSKHTTLTGKRTRVVGKKAADLGGSGFDTAELVKKGKGAPEDYHESTSLPETLSKIAQNRRQASSSAEPSNHQAPNEDQENDIESGVSKIHLWKPLNRLVETANRIKSHKFTIQGSVVKFEPANDSSFQVRFPKTKVSDTLSKSTVQDDEKGSSSTASEHEKPRKLHRIRKRSAFSERDHVTAQTIINIEGIKRDRRTSPIWFTLVASDDQEGAAPLPQISACYLRIQDGSIPVSCIQKYLMKKLDLTSESMVEIRCQGQPVFPHLQLHNLMDLWLKTSTSSQRNPVSMGTSAEDFVMVLAYSRKALPS</sequence>
<organism evidence="8 9">
    <name type="scientific">Papaver somniferum</name>
    <name type="common">Opium poppy</name>
    <dbReference type="NCBI Taxonomy" id="3469"/>
    <lineage>
        <taxon>Eukaryota</taxon>
        <taxon>Viridiplantae</taxon>
        <taxon>Streptophyta</taxon>
        <taxon>Embryophyta</taxon>
        <taxon>Tracheophyta</taxon>
        <taxon>Spermatophyta</taxon>
        <taxon>Magnoliopsida</taxon>
        <taxon>Ranunculales</taxon>
        <taxon>Papaveraceae</taxon>
        <taxon>Papaveroideae</taxon>
        <taxon>Papaver</taxon>
    </lineage>
</organism>
<dbReference type="PANTHER" id="PTHR46293:SF1">
    <property type="entry name" value="OS03G0632800 PROTEIN"/>
    <property type="match status" value="1"/>
</dbReference>
<dbReference type="InterPro" id="IPR013083">
    <property type="entry name" value="Znf_RING/FYVE/PHD"/>
</dbReference>
<dbReference type="GO" id="GO:0004842">
    <property type="term" value="F:ubiquitin-protein transferase activity"/>
    <property type="evidence" value="ECO:0007669"/>
    <property type="project" value="InterPro"/>
</dbReference>
<keyword evidence="1" id="KW-0479">Metal-binding</keyword>
<evidence type="ECO:0000256" key="4">
    <source>
        <dbReference type="ARBA" id="ARBA00064110"/>
    </source>
</evidence>
<evidence type="ECO:0000256" key="1">
    <source>
        <dbReference type="ARBA" id="ARBA00022723"/>
    </source>
</evidence>
<gene>
    <name evidence="8" type="ORF">C5167_013094</name>
</gene>
<dbReference type="EMBL" id="CM010717">
    <property type="protein sequence ID" value="RZC54240.1"/>
    <property type="molecule type" value="Genomic_DNA"/>
</dbReference>
<dbReference type="OrthoDB" id="1305878at2759"/>
<evidence type="ECO:0000256" key="5">
    <source>
        <dbReference type="PROSITE-ProRule" id="PRU00175"/>
    </source>
</evidence>
<evidence type="ECO:0000256" key="2">
    <source>
        <dbReference type="ARBA" id="ARBA00022771"/>
    </source>
</evidence>
<feature type="compositionally biased region" description="Basic and acidic residues" evidence="6">
    <location>
        <begin position="265"/>
        <end position="281"/>
    </location>
</feature>
<evidence type="ECO:0000313" key="9">
    <source>
        <dbReference type="Proteomes" id="UP000316621"/>
    </source>
</evidence>
<dbReference type="AlphaFoldDB" id="A0A4Y7J2E6"/>
<dbReference type="GO" id="GO:0008270">
    <property type="term" value="F:zinc ion binding"/>
    <property type="evidence" value="ECO:0007669"/>
    <property type="project" value="UniProtKB-KW"/>
</dbReference>
<name>A0A4Y7J2E6_PAPSO</name>
<dbReference type="SUPFAM" id="SSF57850">
    <property type="entry name" value="RING/U-box"/>
    <property type="match status" value="1"/>
</dbReference>
<dbReference type="STRING" id="3469.A0A4Y7J2E6"/>
<proteinExistence type="predicted"/>
<accession>A0A4Y7J2E6</accession>
<dbReference type="InterPro" id="IPR001841">
    <property type="entry name" value="Znf_RING"/>
</dbReference>
<keyword evidence="3" id="KW-0862">Zinc</keyword>
<dbReference type="FunFam" id="3.30.40.10:FF:000033">
    <property type="entry name" value="Polycomb group RING finger protein 3"/>
    <property type="match status" value="1"/>
</dbReference>
<feature type="compositionally biased region" description="Basic residues" evidence="6">
    <location>
        <begin position="282"/>
        <end position="292"/>
    </location>
</feature>
<keyword evidence="9" id="KW-1185">Reference proteome</keyword>
<comment type="subunit">
    <text evidence="4">Interacts with DREB2A.</text>
</comment>
<feature type="region of interest" description="Disordered" evidence="6">
    <location>
        <begin position="258"/>
        <end position="292"/>
    </location>
</feature>
<dbReference type="Gene3D" id="3.30.40.10">
    <property type="entry name" value="Zinc/RING finger domain, C3HC4 (zinc finger)"/>
    <property type="match status" value="1"/>
</dbReference>
<dbReference type="PROSITE" id="PS50089">
    <property type="entry name" value="ZF_RING_2"/>
    <property type="match status" value="1"/>
</dbReference>
<dbReference type="CDD" id="cd16525">
    <property type="entry name" value="RING-HC_PCGF"/>
    <property type="match status" value="1"/>
</dbReference>
<dbReference type="Proteomes" id="UP000316621">
    <property type="component" value="Chromosome 3"/>
</dbReference>
<feature type="region of interest" description="Disordered" evidence="6">
    <location>
        <begin position="176"/>
        <end position="202"/>
    </location>
</feature>
<keyword evidence="2 5" id="KW-0863">Zinc-finger</keyword>
<dbReference type="GO" id="GO:0051865">
    <property type="term" value="P:protein autoubiquitination"/>
    <property type="evidence" value="ECO:0007669"/>
    <property type="project" value="UniProtKB-ARBA"/>
</dbReference>